<keyword evidence="5 9" id="KW-0378">Hydrolase</keyword>
<evidence type="ECO:0000256" key="9">
    <source>
        <dbReference type="HAMAP-Rule" id="MF_01973"/>
    </source>
</evidence>
<evidence type="ECO:0000256" key="7">
    <source>
        <dbReference type="ARBA" id="ARBA00022840"/>
    </source>
</evidence>
<dbReference type="SUPFAM" id="SSF88697">
    <property type="entry name" value="PUA domain-like"/>
    <property type="match status" value="1"/>
</dbReference>
<keyword evidence="2 9" id="KW-0963">Cytoplasm</keyword>
<evidence type="ECO:0000313" key="15">
    <source>
        <dbReference type="EMBL" id="MDR7073678.1"/>
    </source>
</evidence>
<dbReference type="GO" id="GO:0006508">
    <property type="term" value="P:proteolysis"/>
    <property type="evidence" value="ECO:0007669"/>
    <property type="project" value="UniProtKB-KW"/>
</dbReference>
<evidence type="ECO:0000256" key="1">
    <source>
        <dbReference type="ARBA" id="ARBA00004496"/>
    </source>
</evidence>
<dbReference type="Gene3D" id="1.20.5.5270">
    <property type="match status" value="1"/>
</dbReference>
<dbReference type="InterPro" id="IPR027543">
    <property type="entry name" value="Lon_bac"/>
</dbReference>
<evidence type="ECO:0000256" key="5">
    <source>
        <dbReference type="ARBA" id="ARBA00022801"/>
    </source>
</evidence>
<dbReference type="PROSITE" id="PS51787">
    <property type="entry name" value="LON_N"/>
    <property type="match status" value="1"/>
</dbReference>
<dbReference type="EC" id="3.4.21.53" evidence="9 10"/>
<dbReference type="SUPFAM" id="SSF52540">
    <property type="entry name" value="P-loop containing nucleoside triphosphate hydrolases"/>
    <property type="match status" value="1"/>
</dbReference>
<feature type="domain" description="Lon proteolytic" evidence="13">
    <location>
        <begin position="588"/>
        <end position="769"/>
    </location>
</feature>
<name>A0ABU1U2N2_9BACL</name>
<dbReference type="Proteomes" id="UP001258181">
    <property type="component" value="Unassembled WGS sequence"/>
</dbReference>
<dbReference type="PIRSF" id="PIRSF001174">
    <property type="entry name" value="Lon_proteas"/>
    <property type="match status" value="1"/>
</dbReference>
<dbReference type="Pfam" id="PF22667">
    <property type="entry name" value="Lon_lid"/>
    <property type="match status" value="1"/>
</dbReference>
<feature type="active site" evidence="9 11">
    <location>
        <position position="675"/>
    </location>
</feature>
<keyword evidence="3 9" id="KW-0645">Protease</keyword>
<dbReference type="PROSITE" id="PS51786">
    <property type="entry name" value="LON_PROTEOLYTIC"/>
    <property type="match status" value="1"/>
</dbReference>
<dbReference type="InterPro" id="IPR008268">
    <property type="entry name" value="Peptidase_S16_AS"/>
</dbReference>
<comment type="similarity">
    <text evidence="9 10 11 12">Belongs to the peptidase S16 family.</text>
</comment>
<evidence type="ECO:0000259" key="13">
    <source>
        <dbReference type="PROSITE" id="PS51786"/>
    </source>
</evidence>
<feature type="binding site" evidence="9">
    <location>
        <begin position="352"/>
        <end position="359"/>
    </location>
    <ligand>
        <name>ATP</name>
        <dbReference type="ChEBI" id="CHEBI:30616"/>
    </ligand>
</feature>
<dbReference type="Pfam" id="PF05362">
    <property type="entry name" value="Lon_C"/>
    <property type="match status" value="1"/>
</dbReference>
<evidence type="ECO:0000313" key="16">
    <source>
        <dbReference type="Proteomes" id="UP001258181"/>
    </source>
</evidence>
<dbReference type="PANTHER" id="PTHR10046">
    <property type="entry name" value="ATP DEPENDENT LON PROTEASE FAMILY MEMBER"/>
    <property type="match status" value="1"/>
</dbReference>
<gene>
    <name evidence="9" type="primary">lon</name>
    <name evidence="15" type="ORF">J2X07_002665</name>
</gene>
<evidence type="ECO:0000256" key="2">
    <source>
        <dbReference type="ARBA" id="ARBA00022490"/>
    </source>
</evidence>
<dbReference type="PROSITE" id="PS01046">
    <property type="entry name" value="LON_SER"/>
    <property type="match status" value="1"/>
</dbReference>
<feature type="active site" evidence="9 11">
    <location>
        <position position="718"/>
    </location>
</feature>
<dbReference type="Gene3D" id="3.30.230.10">
    <property type="match status" value="1"/>
</dbReference>
<dbReference type="InterPro" id="IPR054594">
    <property type="entry name" value="Lon_lid"/>
</dbReference>
<dbReference type="SMART" id="SM00382">
    <property type="entry name" value="AAA"/>
    <property type="match status" value="1"/>
</dbReference>
<dbReference type="Gene3D" id="1.10.8.60">
    <property type="match status" value="1"/>
</dbReference>
<keyword evidence="4 9" id="KW-0547">Nucleotide-binding</keyword>
<keyword evidence="16" id="KW-1185">Reference proteome</keyword>
<evidence type="ECO:0000256" key="12">
    <source>
        <dbReference type="RuleBase" id="RU000591"/>
    </source>
</evidence>
<dbReference type="InterPro" id="IPR046336">
    <property type="entry name" value="Lon_prtase_N_sf"/>
</dbReference>
<keyword evidence="7 9" id="KW-0067">ATP-binding</keyword>
<accession>A0ABU1U2N2</accession>
<dbReference type="InterPro" id="IPR004815">
    <property type="entry name" value="Lon_bac/euk-typ"/>
</dbReference>
<sequence>MGEKRVLPLLPLRGLLVYPTMVLHLDVGREKSIQALEKVMLDDQMIFLSTQKEVSIEDPGQEEIYSVGTLSKVNQMLKLPNGTIRVLVEGIQRGEITSFIDEKTHVEVEIELKDDVEKKEAETEALMRAVLAQFEQYINLSKKVTPETLASVQDISEPGRLADVISSHLSLKIKDKQEILEIFDVKERLEHLLAILNNEKEVLGLEKKIGQRVKKAMEKTQKEYYLREQMKAIQKELGDKEGKTGEVSSLKDRIEASDMPDNILEIARKELDRYEKMPNSSAESSVIRTYIEWLVNLPWKQETVDNLDISNAETVLNEDHYGLEKVKDRVLEYLAVQKLTNSLKGPILCLVGPPGVGKTSLARSIARAIGRNFVRISLGGVRDEAEIRGHRRTYVGAMPGRLIQGMKKAGTVNPVFLLDEIDKMSSDFRGDPSSAMLEVLDPEQNSNFSDHYIEEPYDLSKVMFVTTANSLSTIPGPLLDRMEVISIAGYTEVEKLHISRNHLIPKQLKEHGLKKSQIQFKDDCILKLVRNYTREAGVRNLERQIAGLCRKAAKQIVSTDKKKVIFTAKNLEEFIGKPRFRYGQAELEDQIGAATGLAYTTAGGDTLSIEVALSPGKGKLILTGKLGDVMKESAQAALSYVRTKVEDLGISPDFYEKTDIHIHVPEGATPKDGPSAGITIATALVSALTKRPVRRDVGMTGEITLRGRVLPIGGLKEKSLSAHRAGIKTIILPKENEKDIEEIPETVQEGLSFILVSHLDEVLKVALAGDQK</sequence>
<keyword evidence="8 9" id="KW-0346">Stress response</keyword>
<evidence type="ECO:0000259" key="14">
    <source>
        <dbReference type="PROSITE" id="PS51787"/>
    </source>
</evidence>
<protein>
    <recommendedName>
        <fullName evidence="9 10">Lon protease</fullName>
        <ecNumber evidence="9 10">3.4.21.53</ecNumber>
    </recommendedName>
    <alternativeName>
        <fullName evidence="9">ATP-dependent protease La</fullName>
    </alternativeName>
</protein>
<dbReference type="HAMAP" id="MF_01973">
    <property type="entry name" value="lon_bact"/>
    <property type="match status" value="1"/>
</dbReference>
<dbReference type="InterPro" id="IPR020568">
    <property type="entry name" value="Ribosomal_Su5_D2-typ_SF"/>
</dbReference>
<comment type="function">
    <text evidence="9">ATP-dependent serine protease that mediates the selective degradation of mutant and abnormal proteins as well as certain short-lived regulatory proteins. Required for cellular homeostasis and for survival from DNA damage and developmental changes induced by stress. Degrades polypeptides processively to yield small peptide fragments that are 5 to 10 amino acids long. Binds to DNA in a double-stranded, site-specific manner.</text>
</comment>
<dbReference type="NCBIfam" id="TIGR00763">
    <property type="entry name" value="lon"/>
    <property type="match status" value="1"/>
</dbReference>
<dbReference type="InterPro" id="IPR003593">
    <property type="entry name" value="AAA+_ATPase"/>
</dbReference>
<dbReference type="Pfam" id="PF02190">
    <property type="entry name" value="LON_substr_bdg"/>
    <property type="match status" value="1"/>
</dbReference>
<dbReference type="InterPro" id="IPR015947">
    <property type="entry name" value="PUA-like_sf"/>
</dbReference>
<feature type="domain" description="Lon N-terminal" evidence="14">
    <location>
        <begin position="7"/>
        <end position="200"/>
    </location>
</feature>
<dbReference type="CDD" id="cd19500">
    <property type="entry name" value="RecA-like_Lon"/>
    <property type="match status" value="1"/>
</dbReference>
<evidence type="ECO:0000256" key="4">
    <source>
        <dbReference type="ARBA" id="ARBA00022741"/>
    </source>
</evidence>
<evidence type="ECO:0000256" key="10">
    <source>
        <dbReference type="PIRNR" id="PIRNR001174"/>
    </source>
</evidence>
<reference evidence="15 16" key="1">
    <citation type="submission" date="2023-07" db="EMBL/GenBank/DDBJ databases">
        <title>Sorghum-associated microbial communities from plants grown in Nebraska, USA.</title>
        <authorList>
            <person name="Schachtman D."/>
        </authorList>
    </citation>
    <scope>NUCLEOTIDE SEQUENCE [LARGE SCALE GENOMIC DNA]</scope>
    <source>
        <strain evidence="15 16">BE211</strain>
    </source>
</reference>
<dbReference type="InterPro" id="IPR027417">
    <property type="entry name" value="P-loop_NTPase"/>
</dbReference>
<dbReference type="InterPro" id="IPR014721">
    <property type="entry name" value="Ribsml_uS5_D2-typ_fold_subgr"/>
</dbReference>
<dbReference type="InterPro" id="IPR027065">
    <property type="entry name" value="Lon_Prtase"/>
</dbReference>
<comment type="catalytic activity">
    <reaction evidence="9 10 11">
        <text>Hydrolysis of proteins in presence of ATP.</text>
        <dbReference type="EC" id="3.4.21.53"/>
    </reaction>
</comment>
<organism evidence="15 16">
    <name type="scientific">Fictibacillus barbaricus</name>
    <dbReference type="NCBI Taxonomy" id="182136"/>
    <lineage>
        <taxon>Bacteria</taxon>
        <taxon>Bacillati</taxon>
        <taxon>Bacillota</taxon>
        <taxon>Bacilli</taxon>
        <taxon>Bacillales</taxon>
        <taxon>Fictibacillaceae</taxon>
        <taxon>Fictibacillus</taxon>
    </lineage>
</organism>
<dbReference type="InterPro" id="IPR003111">
    <property type="entry name" value="Lon_prtase_N"/>
</dbReference>
<proteinExistence type="evidence at transcript level"/>
<dbReference type="PRINTS" id="PR00830">
    <property type="entry name" value="ENDOLAPTASE"/>
</dbReference>
<comment type="subunit">
    <text evidence="9 10">Homohexamer. Organized in a ring with a central cavity.</text>
</comment>
<dbReference type="InterPro" id="IPR008269">
    <property type="entry name" value="Lon_proteolytic"/>
</dbReference>
<evidence type="ECO:0000256" key="6">
    <source>
        <dbReference type="ARBA" id="ARBA00022825"/>
    </source>
</evidence>
<evidence type="ECO:0000256" key="8">
    <source>
        <dbReference type="ARBA" id="ARBA00023016"/>
    </source>
</evidence>
<comment type="induction">
    <text evidence="9">By heat shock.</text>
</comment>
<dbReference type="RefSeq" id="WP_310259332.1">
    <property type="nucleotide sequence ID" value="NZ_JAVDWA010000004.1"/>
</dbReference>
<dbReference type="InterPro" id="IPR003959">
    <property type="entry name" value="ATPase_AAA_core"/>
</dbReference>
<dbReference type="Gene3D" id="2.30.130.40">
    <property type="entry name" value="LON domain-like"/>
    <property type="match status" value="1"/>
</dbReference>
<dbReference type="EMBL" id="JAVDWA010000004">
    <property type="protein sequence ID" value="MDR7073678.1"/>
    <property type="molecule type" value="Genomic_DNA"/>
</dbReference>
<comment type="subcellular location">
    <subcellularLocation>
        <location evidence="1 9 10">Cytoplasm</location>
    </subcellularLocation>
</comment>
<dbReference type="Gene3D" id="1.20.58.1480">
    <property type="match status" value="1"/>
</dbReference>
<evidence type="ECO:0000256" key="11">
    <source>
        <dbReference type="PROSITE-ProRule" id="PRU01122"/>
    </source>
</evidence>
<evidence type="ECO:0000256" key="3">
    <source>
        <dbReference type="ARBA" id="ARBA00022670"/>
    </source>
</evidence>
<dbReference type="NCBIfam" id="NF008053">
    <property type="entry name" value="PRK10787.1"/>
    <property type="match status" value="1"/>
</dbReference>
<comment type="caution">
    <text evidence="15">The sequence shown here is derived from an EMBL/GenBank/DDBJ whole genome shotgun (WGS) entry which is preliminary data.</text>
</comment>
<keyword evidence="6 9" id="KW-0720">Serine protease</keyword>
<dbReference type="SUPFAM" id="SSF54211">
    <property type="entry name" value="Ribosomal protein S5 domain 2-like"/>
    <property type="match status" value="1"/>
</dbReference>
<dbReference type="Gene3D" id="3.40.50.300">
    <property type="entry name" value="P-loop containing nucleotide triphosphate hydrolases"/>
    <property type="match status" value="1"/>
</dbReference>
<dbReference type="Pfam" id="PF00004">
    <property type="entry name" value="AAA"/>
    <property type="match status" value="1"/>
</dbReference>
<dbReference type="SMART" id="SM00464">
    <property type="entry name" value="LON"/>
    <property type="match status" value="1"/>
</dbReference>
<dbReference type="GO" id="GO:0004252">
    <property type="term" value="F:serine-type endopeptidase activity"/>
    <property type="evidence" value="ECO:0007669"/>
    <property type="project" value="UniProtKB-EC"/>
</dbReference>